<feature type="domain" description="NADP-dependent oxidoreductase" evidence="4">
    <location>
        <begin position="47"/>
        <end position="119"/>
    </location>
</feature>
<proteinExistence type="inferred from homology"/>
<comment type="similarity">
    <text evidence="1">Belongs to the shaker potassium channel beta subunit family.</text>
</comment>
<keyword evidence="3" id="KW-0560">Oxidoreductase</keyword>
<evidence type="ECO:0000256" key="2">
    <source>
        <dbReference type="ARBA" id="ARBA00022857"/>
    </source>
</evidence>
<protein>
    <submittedName>
        <fullName evidence="5">Unnamed protein product</fullName>
    </submittedName>
</protein>
<dbReference type="Pfam" id="PF00248">
    <property type="entry name" value="Aldo_ket_red"/>
    <property type="match status" value="1"/>
</dbReference>
<evidence type="ECO:0000313" key="5">
    <source>
        <dbReference type="EMBL" id="GMF25568.1"/>
    </source>
</evidence>
<keyword evidence="2" id="KW-0521">NADP</keyword>
<evidence type="ECO:0000259" key="4">
    <source>
        <dbReference type="Pfam" id="PF00248"/>
    </source>
</evidence>
<dbReference type="SUPFAM" id="SSF51430">
    <property type="entry name" value="NAD(P)-linked oxidoreductase"/>
    <property type="match status" value="1"/>
</dbReference>
<dbReference type="PANTHER" id="PTHR43150:SF2">
    <property type="entry name" value="HYPERKINETIC, ISOFORM M"/>
    <property type="match status" value="1"/>
</dbReference>
<dbReference type="Proteomes" id="UP001165083">
    <property type="component" value="Unassembled WGS sequence"/>
</dbReference>
<evidence type="ECO:0000256" key="3">
    <source>
        <dbReference type="ARBA" id="ARBA00023002"/>
    </source>
</evidence>
<dbReference type="InterPro" id="IPR036812">
    <property type="entry name" value="NAD(P)_OxRdtase_dom_sf"/>
</dbReference>
<dbReference type="Gene3D" id="3.20.20.100">
    <property type="entry name" value="NADP-dependent oxidoreductase domain"/>
    <property type="match status" value="1"/>
</dbReference>
<dbReference type="PANTHER" id="PTHR43150">
    <property type="entry name" value="HYPERKINETIC, ISOFORM M"/>
    <property type="match status" value="1"/>
</dbReference>
<dbReference type="EMBL" id="BSXW01000560">
    <property type="protein sequence ID" value="GMF25568.1"/>
    <property type="molecule type" value="Genomic_DNA"/>
</dbReference>
<reference evidence="5" key="1">
    <citation type="submission" date="2023-04" db="EMBL/GenBank/DDBJ databases">
        <title>Phytophthora lilii NBRC 32176.</title>
        <authorList>
            <person name="Ichikawa N."/>
            <person name="Sato H."/>
            <person name="Tonouchi N."/>
        </authorList>
    </citation>
    <scope>NUCLEOTIDE SEQUENCE</scope>
    <source>
        <strain evidence="5">NBRC 32176</strain>
    </source>
</reference>
<accession>A0A9W6X0J9</accession>
<comment type="caution">
    <text evidence="5">The sequence shown here is derived from an EMBL/GenBank/DDBJ whole genome shotgun (WGS) entry which is preliminary data.</text>
</comment>
<evidence type="ECO:0000313" key="6">
    <source>
        <dbReference type="Proteomes" id="UP001165083"/>
    </source>
</evidence>
<dbReference type="OrthoDB" id="2310150at2759"/>
<dbReference type="GO" id="GO:0016491">
    <property type="term" value="F:oxidoreductase activity"/>
    <property type="evidence" value="ECO:0007669"/>
    <property type="project" value="UniProtKB-KW"/>
</dbReference>
<name>A0A9W6X0J9_9STRA</name>
<evidence type="ECO:0000256" key="1">
    <source>
        <dbReference type="ARBA" id="ARBA00006515"/>
    </source>
</evidence>
<organism evidence="5 6">
    <name type="scientific">Phytophthora lilii</name>
    <dbReference type="NCBI Taxonomy" id="2077276"/>
    <lineage>
        <taxon>Eukaryota</taxon>
        <taxon>Sar</taxon>
        <taxon>Stramenopiles</taxon>
        <taxon>Oomycota</taxon>
        <taxon>Peronosporomycetes</taxon>
        <taxon>Peronosporales</taxon>
        <taxon>Peronosporaceae</taxon>
        <taxon>Phytophthora</taxon>
    </lineage>
</organism>
<dbReference type="InterPro" id="IPR023210">
    <property type="entry name" value="NADP_OxRdtase_dom"/>
</dbReference>
<sequence length="121" mass="13398">MQVHNNLAACRPFLILPLIDKRSSFEKYKHGCSDDEQDDVPLPFGQLGTAGLQAGARIVDDESNNVDSWYRMMTTAFKAGINLSDNAECYEYGKAEELMGGAIKKGITDGVWSREDLVVTH</sequence>
<keyword evidence="6" id="KW-1185">Reference proteome</keyword>
<dbReference type="AlphaFoldDB" id="A0A9W6X0J9"/>
<gene>
    <name evidence="5" type="ORF">Plil01_001057100</name>
</gene>
<dbReference type="InterPro" id="IPR005399">
    <property type="entry name" value="K_chnl_volt-dep_bsu_KCNAB-rel"/>
</dbReference>